<dbReference type="GO" id="GO:0004175">
    <property type="term" value="F:endopeptidase activity"/>
    <property type="evidence" value="ECO:0007669"/>
    <property type="project" value="TreeGrafter"/>
</dbReference>
<dbReference type="GO" id="GO:0008236">
    <property type="term" value="F:serine-type peptidase activity"/>
    <property type="evidence" value="ECO:0007669"/>
    <property type="project" value="UniProtKB-KW"/>
</dbReference>
<dbReference type="AlphaFoldDB" id="A0A0G0LPU2"/>
<dbReference type="InterPro" id="IPR001478">
    <property type="entry name" value="PDZ"/>
</dbReference>
<dbReference type="InterPro" id="IPR036034">
    <property type="entry name" value="PDZ_sf"/>
</dbReference>
<keyword evidence="3 5" id="KW-0378">Hydrolase</keyword>
<feature type="domain" description="PDZ" evidence="7">
    <location>
        <begin position="70"/>
        <end position="149"/>
    </location>
</feature>
<dbReference type="CDD" id="cd06782">
    <property type="entry name" value="cpPDZ_CPP-like"/>
    <property type="match status" value="1"/>
</dbReference>
<organism evidence="8 9">
    <name type="scientific">Berkelbacteria bacterium GW2011_GWA2_38_9</name>
    <dbReference type="NCBI Taxonomy" id="1618334"/>
    <lineage>
        <taxon>Bacteria</taxon>
        <taxon>Candidatus Berkelbacteria</taxon>
    </lineage>
</organism>
<evidence type="ECO:0000256" key="4">
    <source>
        <dbReference type="ARBA" id="ARBA00022825"/>
    </source>
</evidence>
<keyword evidence="6" id="KW-0472">Membrane</keyword>
<protein>
    <submittedName>
        <fullName evidence="8">Carboxyl-terminal protease</fullName>
    </submittedName>
</protein>
<evidence type="ECO:0000313" key="8">
    <source>
        <dbReference type="EMBL" id="KKQ90000.1"/>
    </source>
</evidence>
<dbReference type="GO" id="GO:0030288">
    <property type="term" value="C:outer membrane-bounded periplasmic space"/>
    <property type="evidence" value="ECO:0007669"/>
    <property type="project" value="TreeGrafter"/>
</dbReference>
<dbReference type="Proteomes" id="UP000033934">
    <property type="component" value="Unassembled WGS sequence"/>
</dbReference>
<feature type="transmembrane region" description="Helical" evidence="6">
    <location>
        <begin position="9"/>
        <end position="27"/>
    </location>
</feature>
<gene>
    <name evidence="8" type="ORF">UT11_C0015G0007</name>
</gene>
<keyword evidence="6" id="KW-0812">Transmembrane</keyword>
<dbReference type="SMART" id="SM00228">
    <property type="entry name" value="PDZ"/>
    <property type="match status" value="1"/>
</dbReference>
<dbReference type="SMART" id="SM00245">
    <property type="entry name" value="TSPc"/>
    <property type="match status" value="1"/>
</dbReference>
<dbReference type="Pfam" id="PF17820">
    <property type="entry name" value="PDZ_6"/>
    <property type="match status" value="1"/>
</dbReference>
<evidence type="ECO:0000259" key="7">
    <source>
        <dbReference type="PROSITE" id="PS50106"/>
    </source>
</evidence>
<comment type="caution">
    <text evidence="8">The sequence shown here is derived from an EMBL/GenBank/DDBJ whole genome shotgun (WGS) entry which is preliminary data.</text>
</comment>
<dbReference type="CDD" id="cd07560">
    <property type="entry name" value="Peptidase_S41_CPP"/>
    <property type="match status" value="1"/>
</dbReference>
<dbReference type="SUPFAM" id="SSF50156">
    <property type="entry name" value="PDZ domain-like"/>
    <property type="match status" value="1"/>
</dbReference>
<dbReference type="SUPFAM" id="SSF52096">
    <property type="entry name" value="ClpP/crotonase"/>
    <property type="match status" value="1"/>
</dbReference>
<dbReference type="EMBL" id="LBVO01000015">
    <property type="protein sequence ID" value="KKQ90000.1"/>
    <property type="molecule type" value="Genomic_DNA"/>
</dbReference>
<dbReference type="InterPro" id="IPR004447">
    <property type="entry name" value="Peptidase_S41A"/>
</dbReference>
<evidence type="ECO:0000256" key="2">
    <source>
        <dbReference type="ARBA" id="ARBA00022670"/>
    </source>
</evidence>
<keyword evidence="2 5" id="KW-0645">Protease</keyword>
<proteinExistence type="inferred from homology"/>
<comment type="similarity">
    <text evidence="1 5">Belongs to the peptidase S41A family.</text>
</comment>
<reference evidence="8 9" key="1">
    <citation type="journal article" date="2015" name="Nature">
        <title>rRNA introns, odd ribosomes, and small enigmatic genomes across a large radiation of phyla.</title>
        <authorList>
            <person name="Brown C.T."/>
            <person name="Hug L.A."/>
            <person name="Thomas B.C."/>
            <person name="Sharon I."/>
            <person name="Castelle C.J."/>
            <person name="Singh A."/>
            <person name="Wilkins M.J."/>
            <person name="Williams K.H."/>
            <person name="Banfield J.F."/>
        </authorList>
    </citation>
    <scope>NUCLEOTIDE SEQUENCE [LARGE SCALE GENOMIC DNA]</scope>
</reference>
<accession>A0A0G0LPU2</accession>
<dbReference type="Pfam" id="PF03572">
    <property type="entry name" value="Peptidase_S41"/>
    <property type="match status" value="1"/>
</dbReference>
<dbReference type="GO" id="GO:0006508">
    <property type="term" value="P:proteolysis"/>
    <property type="evidence" value="ECO:0007669"/>
    <property type="project" value="UniProtKB-KW"/>
</dbReference>
<evidence type="ECO:0000256" key="1">
    <source>
        <dbReference type="ARBA" id="ARBA00009179"/>
    </source>
</evidence>
<dbReference type="InterPro" id="IPR029045">
    <property type="entry name" value="ClpP/crotonase-like_dom_sf"/>
</dbReference>
<evidence type="ECO:0000313" key="9">
    <source>
        <dbReference type="Proteomes" id="UP000033934"/>
    </source>
</evidence>
<dbReference type="PANTHER" id="PTHR32060">
    <property type="entry name" value="TAIL-SPECIFIC PROTEASE"/>
    <property type="match status" value="1"/>
</dbReference>
<sequence length="375" mass="40597">MKTKRTSKIIIPIIIAGSIFGAGFVVGQNNPNEINQLVPAGKTQIVSASKPKNVDDSLFWEAWKMVDKNFINKVDSKTRSIGAELSIRDALLTVVAPLEGSPAEKAGIKPKDTIVKVDDKETAKMSFDDAIAKIRGKKGTAVVLTVVHDGQSEESKISVTRDTIEVKSVKLSFVGDNNSIALLKINQFGKDTSSLLKKFQSEIVDKKAKGIVIDLRNNPGGLLNTAIEVSSLFMPNDLSKFENDNLKNGVVVIEEDAKKEQEKFTRTSNQLFNLPFVVIQNRGSASASEIFAGAMKDYQLGKVIGETSFGKGSVQNLEELSNKGSVKITIAKWLTPTGIGINGKGINPDIIVKEEVKDNNDPALNEAISILNSNN</sequence>
<keyword evidence="4 5" id="KW-0720">Serine protease</keyword>
<dbReference type="NCBIfam" id="TIGR00225">
    <property type="entry name" value="prc"/>
    <property type="match status" value="1"/>
</dbReference>
<dbReference type="PROSITE" id="PS50106">
    <property type="entry name" value="PDZ"/>
    <property type="match status" value="1"/>
</dbReference>
<dbReference type="FunFam" id="2.30.42.10:FF:000063">
    <property type="entry name" value="Peptidase, S41 family"/>
    <property type="match status" value="1"/>
</dbReference>
<evidence type="ECO:0000256" key="6">
    <source>
        <dbReference type="SAM" id="Phobius"/>
    </source>
</evidence>
<evidence type="ECO:0000256" key="5">
    <source>
        <dbReference type="RuleBase" id="RU004404"/>
    </source>
</evidence>
<dbReference type="Gene3D" id="2.30.42.10">
    <property type="match status" value="1"/>
</dbReference>
<dbReference type="InterPro" id="IPR005151">
    <property type="entry name" value="Tail-specific_protease"/>
</dbReference>
<evidence type="ECO:0000256" key="3">
    <source>
        <dbReference type="ARBA" id="ARBA00022801"/>
    </source>
</evidence>
<dbReference type="Gene3D" id="3.90.226.10">
    <property type="entry name" value="2-enoyl-CoA Hydratase, Chain A, domain 1"/>
    <property type="match status" value="1"/>
</dbReference>
<dbReference type="PANTHER" id="PTHR32060:SF30">
    <property type="entry name" value="CARBOXY-TERMINAL PROCESSING PROTEASE CTPA"/>
    <property type="match status" value="1"/>
</dbReference>
<dbReference type="GO" id="GO:0007165">
    <property type="term" value="P:signal transduction"/>
    <property type="evidence" value="ECO:0007669"/>
    <property type="project" value="TreeGrafter"/>
</dbReference>
<keyword evidence="6" id="KW-1133">Transmembrane helix</keyword>
<name>A0A0G0LPU2_9BACT</name>
<dbReference type="InterPro" id="IPR041489">
    <property type="entry name" value="PDZ_6"/>
</dbReference>